<accession>A0A3M7R9D2</accession>
<comment type="caution">
    <text evidence="1">The sequence shown here is derived from an EMBL/GenBank/DDBJ whole genome shotgun (WGS) entry which is preliminary data.</text>
</comment>
<protein>
    <submittedName>
        <fullName evidence="1">Uncharacterized protein</fullName>
    </submittedName>
</protein>
<reference evidence="1 2" key="1">
    <citation type="journal article" date="2018" name="Sci. Rep.">
        <title>Genomic signatures of local adaptation to the degree of environmental predictability in rotifers.</title>
        <authorList>
            <person name="Franch-Gras L."/>
            <person name="Hahn C."/>
            <person name="Garcia-Roger E.M."/>
            <person name="Carmona M.J."/>
            <person name="Serra M."/>
            <person name="Gomez A."/>
        </authorList>
    </citation>
    <scope>NUCLEOTIDE SEQUENCE [LARGE SCALE GENOMIC DNA]</scope>
    <source>
        <strain evidence="1">HYR1</strain>
    </source>
</reference>
<dbReference type="AlphaFoldDB" id="A0A3M7R9D2"/>
<evidence type="ECO:0000313" key="1">
    <source>
        <dbReference type="EMBL" id="RNA19848.1"/>
    </source>
</evidence>
<evidence type="ECO:0000313" key="2">
    <source>
        <dbReference type="Proteomes" id="UP000276133"/>
    </source>
</evidence>
<dbReference type="Proteomes" id="UP000276133">
    <property type="component" value="Unassembled WGS sequence"/>
</dbReference>
<name>A0A3M7R9D2_BRAPC</name>
<organism evidence="1 2">
    <name type="scientific">Brachionus plicatilis</name>
    <name type="common">Marine rotifer</name>
    <name type="synonym">Brachionus muelleri</name>
    <dbReference type="NCBI Taxonomy" id="10195"/>
    <lineage>
        <taxon>Eukaryota</taxon>
        <taxon>Metazoa</taxon>
        <taxon>Spiralia</taxon>
        <taxon>Gnathifera</taxon>
        <taxon>Rotifera</taxon>
        <taxon>Eurotatoria</taxon>
        <taxon>Monogononta</taxon>
        <taxon>Pseudotrocha</taxon>
        <taxon>Ploima</taxon>
        <taxon>Brachionidae</taxon>
        <taxon>Brachionus</taxon>
    </lineage>
</organism>
<gene>
    <name evidence="1" type="ORF">BpHYR1_034999</name>
</gene>
<dbReference type="EMBL" id="REGN01003970">
    <property type="protein sequence ID" value="RNA19848.1"/>
    <property type="molecule type" value="Genomic_DNA"/>
</dbReference>
<keyword evidence="2" id="KW-1185">Reference proteome</keyword>
<proteinExistence type="predicted"/>
<sequence>MNKKIQPNRPSYIRVTPPCAFLDFEGMCFFQRSNGNHIYEFFKAYKYSRDELRIFRKKFKYLGDLITIEINLF</sequence>